<dbReference type="PANTHER" id="PTHR30055">
    <property type="entry name" value="HTH-TYPE TRANSCRIPTIONAL REGULATOR RUTR"/>
    <property type="match status" value="1"/>
</dbReference>
<gene>
    <name evidence="5" type="ORF">I6G66_28985</name>
</gene>
<accession>A0A7T2S3K8</accession>
<evidence type="ECO:0000256" key="3">
    <source>
        <dbReference type="SAM" id="MobiDB-lite"/>
    </source>
</evidence>
<dbReference type="InterPro" id="IPR036271">
    <property type="entry name" value="Tet_transcr_reg_TetR-rel_C_sf"/>
</dbReference>
<proteinExistence type="predicted"/>
<dbReference type="InterPro" id="IPR050109">
    <property type="entry name" value="HTH-type_TetR-like_transc_reg"/>
</dbReference>
<dbReference type="InterPro" id="IPR001647">
    <property type="entry name" value="HTH_TetR"/>
</dbReference>
<dbReference type="SUPFAM" id="SSF46689">
    <property type="entry name" value="Homeodomain-like"/>
    <property type="match status" value="1"/>
</dbReference>
<organism evidence="5 6">
    <name type="scientific">Delftia acidovorans</name>
    <name type="common">Pseudomonas acidovorans</name>
    <name type="synonym">Comamonas acidovorans</name>
    <dbReference type="NCBI Taxonomy" id="80866"/>
    <lineage>
        <taxon>Bacteria</taxon>
        <taxon>Pseudomonadati</taxon>
        <taxon>Pseudomonadota</taxon>
        <taxon>Betaproteobacteria</taxon>
        <taxon>Burkholderiales</taxon>
        <taxon>Comamonadaceae</taxon>
        <taxon>Delftia</taxon>
    </lineage>
</organism>
<dbReference type="RefSeq" id="WP_183021583.1">
    <property type="nucleotide sequence ID" value="NZ_CP065668.1"/>
</dbReference>
<feature type="DNA-binding region" description="H-T-H motif" evidence="2">
    <location>
        <begin position="48"/>
        <end position="67"/>
    </location>
</feature>
<dbReference type="GO" id="GO:0000976">
    <property type="term" value="F:transcription cis-regulatory region binding"/>
    <property type="evidence" value="ECO:0007669"/>
    <property type="project" value="TreeGrafter"/>
</dbReference>
<evidence type="ECO:0000256" key="2">
    <source>
        <dbReference type="PROSITE-ProRule" id="PRU00335"/>
    </source>
</evidence>
<evidence type="ECO:0000313" key="6">
    <source>
        <dbReference type="Proteomes" id="UP000594778"/>
    </source>
</evidence>
<dbReference type="GO" id="GO:0003700">
    <property type="term" value="F:DNA-binding transcription factor activity"/>
    <property type="evidence" value="ECO:0007669"/>
    <property type="project" value="TreeGrafter"/>
</dbReference>
<evidence type="ECO:0000256" key="1">
    <source>
        <dbReference type="ARBA" id="ARBA00023125"/>
    </source>
</evidence>
<protein>
    <submittedName>
        <fullName evidence="5">TetR/AcrR family transcriptional regulator</fullName>
    </submittedName>
</protein>
<feature type="domain" description="HTH tetR-type" evidence="4">
    <location>
        <begin position="25"/>
        <end position="85"/>
    </location>
</feature>
<name>A0A7T2S3K8_DELAC</name>
<keyword evidence="1 2" id="KW-0238">DNA-binding</keyword>
<dbReference type="SUPFAM" id="SSF48498">
    <property type="entry name" value="Tetracyclin repressor-like, C-terminal domain"/>
    <property type="match status" value="1"/>
</dbReference>
<dbReference type="PANTHER" id="PTHR30055:SF146">
    <property type="entry name" value="HTH-TYPE TRANSCRIPTIONAL DUAL REGULATOR CECR"/>
    <property type="match status" value="1"/>
</dbReference>
<sequence length="224" mass="24066">MSDLPDLAQTLTKAPPRRARTSKGEARRQRLLEVAAQSFLEHGYAGTSVGQIVGQAKGSVATAYQLFGSKEGLLAEVLCRELDVLAGIVFAAMPGEQSAHARPVRSALPLLAQRLLAASLAPRSLAFYRLLTTECERLPKLIADLMAAADDSIYAPLQACLSRAVQRGELAVDDPHQAARLLGYQIQGIAAEARLVADYPATPTVQHRQACEYGVQAFLRAFSV</sequence>
<dbReference type="Pfam" id="PF14246">
    <property type="entry name" value="TetR_C_7"/>
    <property type="match status" value="1"/>
</dbReference>
<reference evidence="5 6" key="1">
    <citation type="submission" date="2020-12" db="EMBL/GenBank/DDBJ databases">
        <title>FDA dAtabase for Regulatory Grade micrObial Sequences (FDA-ARGOS): Supporting development and validation of Infectious Disease Dx tests.</title>
        <authorList>
            <person name="Sproer C."/>
            <person name="Gronow S."/>
            <person name="Severitt S."/>
            <person name="Schroder I."/>
            <person name="Tallon L."/>
            <person name="Sadzewicz L."/>
            <person name="Zhao X."/>
            <person name="Boylan J."/>
            <person name="Ott S."/>
            <person name="Bowen H."/>
            <person name="Vavikolanu K."/>
            <person name="Mehta A."/>
            <person name="Aluvathingal J."/>
            <person name="Nadendla S."/>
            <person name="Lowell S."/>
            <person name="Myers T."/>
            <person name="Yan Y."/>
            <person name="Sichtig H."/>
        </authorList>
    </citation>
    <scope>NUCLEOTIDE SEQUENCE [LARGE SCALE GENOMIC DNA]</scope>
    <source>
        <strain evidence="5 6">FDAARGOS_909</strain>
    </source>
</reference>
<dbReference type="Gene3D" id="1.10.357.10">
    <property type="entry name" value="Tetracycline Repressor, domain 2"/>
    <property type="match status" value="1"/>
</dbReference>
<dbReference type="AlphaFoldDB" id="A0A7T2S3K8"/>
<evidence type="ECO:0000259" key="4">
    <source>
        <dbReference type="PROSITE" id="PS50977"/>
    </source>
</evidence>
<evidence type="ECO:0000313" key="5">
    <source>
        <dbReference type="EMBL" id="QPS08243.1"/>
    </source>
</evidence>
<dbReference type="Gene3D" id="1.10.10.60">
    <property type="entry name" value="Homeodomain-like"/>
    <property type="match status" value="1"/>
</dbReference>
<dbReference type="PROSITE" id="PS50977">
    <property type="entry name" value="HTH_TETR_2"/>
    <property type="match status" value="1"/>
</dbReference>
<dbReference type="EMBL" id="CP065668">
    <property type="protein sequence ID" value="QPS08243.1"/>
    <property type="molecule type" value="Genomic_DNA"/>
</dbReference>
<dbReference type="InterPro" id="IPR039536">
    <property type="entry name" value="TetR_C_Proteobacteria"/>
</dbReference>
<dbReference type="Pfam" id="PF00440">
    <property type="entry name" value="TetR_N"/>
    <property type="match status" value="1"/>
</dbReference>
<dbReference type="InterPro" id="IPR009057">
    <property type="entry name" value="Homeodomain-like_sf"/>
</dbReference>
<feature type="region of interest" description="Disordered" evidence="3">
    <location>
        <begin position="1"/>
        <end position="26"/>
    </location>
</feature>
<dbReference type="Proteomes" id="UP000594778">
    <property type="component" value="Chromosome"/>
</dbReference>